<evidence type="ECO:0000313" key="2">
    <source>
        <dbReference type="EMBL" id="MFC1428566.1"/>
    </source>
</evidence>
<keyword evidence="3" id="KW-1185">Reference proteome</keyword>
<gene>
    <name evidence="2" type="ORF">ACEZCY_35930</name>
</gene>
<dbReference type="SUPFAM" id="SSF52540">
    <property type="entry name" value="P-loop containing nucleoside triphosphate hydrolases"/>
    <property type="match status" value="1"/>
</dbReference>
<evidence type="ECO:0008006" key="4">
    <source>
        <dbReference type="Google" id="ProtNLM"/>
    </source>
</evidence>
<name>A0ABV6WRD2_9ACTN</name>
<feature type="region of interest" description="Disordered" evidence="1">
    <location>
        <begin position="585"/>
        <end position="634"/>
    </location>
</feature>
<dbReference type="InterPro" id="IPR027417">
    <property type="entry name" value="P-loop_NTPase"/>
</dbReference>
<dbReference type="Gene3D" id="3.40.50.300">
    <property type="entry name" value="P-loop containing nucleotide triphosphate hydrolases"/>
    <property type="match status" value="1"/>
</dbReference>
<organism evidence="2 3">
    <name type="scientific">Streptacidiphilus alkalitolerans</name>
    <dbReference type="NCBI Taxonomy" id="3342712"/>
    <lineage>
        <taxon>Bacteria</taxon>
        <taxon>Bacillati</taxon>
        <taxon>Actinomycetota</taxon>
        <taxon>Actinomycetes</taxon>
        <taxon>Kitasatosporales</taxon>
        <taxon>Streptomycetaceae</taxon>
        <taxon>Streptacidiphilus</taxon>
    </lineage>
</organism>
<dbReference type="EMBL" id="JBHFAA010000025">
    <property type="protein sequence ID" value="MFC1428566.1"/>
    <property type="molecule type" value="Genomic_DNA"/>
</dbReference>
<feature type="region of interest" description="Disordered" evidence="1">
    <location>
        <begin position="1"/>
        <end position="22"/>
    </location>
</feature>
<sequence>MSTEITPFEGARSNATGRNTGGLALRAARGTYRRAHRHRRHLPPLAGSFALACYGQALTAAPHGTLGAAGLDLALPMAVVGWQRWRAKKPYTSRYAQFLERHRMLPTPPSTKRKPMTRGEVIRVGAAAAGAGTMVTLMPILHDGAFQPPMTGWWAAGTLCCAIPWWFRRRIRGTGPTVSGQDPRVERWEQRVGSARGALAGSRLGDPVDRPEAGAWEAVIQLDSGRQTADQAIAATSLIASAYDLPVTSIAIEKAPSGITSQARFLVFEKNPLKNVPVFPGPSALDTTTGIATLGLHIDGSPGLYQMWRPGWGAVHTHISGATGAGKSALLRSLFAIERHSGLITSWGGDPQEGKSFGFWQDYLSYFAPGIDECMGMLIAADTELTRRSKASAVSIWYDADGDKMYGDTDWTPTPEEPLIVVTIDEWQDVWGTYPEALELAVRIAILGRKVGIKLRLVTHLPTLESLGSERLRQPLTAGNSIAFRTTARSAGYVVNLPADPNDIPAVWPPEGDDDTTMLGLPTSGMGYLKGPQERAAMFRGWSPEKSSIATRWAKTGTPAEIPTEAANEIGPLYTGWRDRLEARRRGELPEVPGVTDTDVDLDDEGEEQEKPKKRSAAPKTRRSAGPVIKPATMPSFGATPAAAGADFDKLLAASSSTPARGEKKRQIIAYLHEHGESTTGIIADRTGIAMSTVSSTLIRAAKNGEIADLGHGKWGPITVAA</sequence>
<dbReference type="RefSeq" id="WP_380528008.1">
    <property type="nucleotide sequence ID" value="NZ_JBHFAA010000025.1"/>
</dbReference>
<evidence type="ECO:0000313" key="3">
    <source>
        <dbReference type="Proteomes" id="UP001592529"/>
    </source>
</evidence>
<dbReference type="Proteomes" id="UP001592529">
    <property type="component" value="Unassembled WGS sequence"/>
</dbReference>
<feature type="compositionally biased region" description="Acidic residues" evidence="1">
    <location>
        <begin position="598"/>
        <end position="608"/>
    </location>
</feature>
<evidence type="ECO:0000256" key="1">
    <source>
        <dbReference type="SAM" id="MobiDB-lite"/>
    </source>
</evidence>
<accession>A0ABV6WRD2</accession>
<reference evidence="2 3" key="1">
    <citation type="submission" date="2024-09" db="EMBL/GenBank/DDBJ databases">
        <authorList>
            <person name="Lee S.D."/>
        </authorList>
    </citation>
    <scope>NUCLEOTIDE SEQUENCE [LARGE SCALE GENOMIC DNA]</scope>
    <source>
        <strain evidence="2 3">N1-12</strain>
    </source>
</reference>
<feature type="compositionally biased region" description="Basic residues" evidence="1">
    <location>
        <begin position="612"/>
        <end position="623"/>
    </location>
</feature>
<protein>
    <recommendedName>
        <fullName evidence="4">FtsK domain-containing protein</fullName>
    </recommendedName>
</protein>
<proteinExistence type="predicted"/>
<comment type="caution">
    <text evidence="2">The sequence shown here is derived from an EMBL/GenBank/DDBJ whole genome shotgun (WGS) entry which is preliminary data.</text>
</comment>